<dbReference type="InterPro" id="IPR000073">
    <property type="entry name" value="AB_hydrolase_1"/>
</dbReference>
<evidence type="ECO:0000256" key="9">
    <source>
        <dbReference type="ARBA" id="ARBA00048504"/>
    </source>
</evidence>
<comment type="catalytic activity">
    <reaction evidence="10">
        <text>1-octadecanoyl-2-(9Z-octadecenoyl)-sn-glycerol + H2O = 2-(9Z-octadecenoyl)-glycerol + octadecanoate + H(+)</text>
        <dbReference type="Rhea" id="RHEA:77103"/>
        <dbReference type="ChEBI" id="CHEBI:15377"/>
        <dbReference type="ChEBI" id="CHEBI:15378"/>
        <dbReference type="ChEBI" id="CHEBI:25629"/>
        <dbReference type="ChEBI" id="CHEBI:73990"/>
        <dbReference type="ChEBI" id="CHEBI:75468"/>
    </reaction>
</comment>
<name>A0AAD4PHY1_9MUSC</name>
<dbReference type="AlphaFoldDB" id="A0AAD4PHY1"/>
<evidence type="ECO:0000256" key="1">
    <source>
        <dbReference type="ARBA" id="ARBA00008645"/>
    </source>
</evidence>
<organism evidence="13 14">
    <name type="scientific">Drosophila rubida</name>
    <dbReference type="NCBI Taxonomy" id="30044"/>
    <lineage>
        <taxon>Eukaryota</taxon>
        <taxon>Metazoa</taxon>
        <taxon>Ecdysozoa</taxon>
        <taxon>Arthropoda</taxon>
        <taxon>Hexapoda</taxon>
        <taxon>Insecta</taxon>
        <taxon>Pterygota</taxon>
        <taxon>Neoptera</taxon>
        <taxon>Endopterygota</taxon>
        <taxon>Diptera</taxon>
        <taxon>Brachycera</taxon>
        <taxon>Muscomorpha</taxon>
        <taxon>Ephydroidea</taxon>
        <taxon>Drosophilidae</taxon>
        <taxon>Drosophila</taxon>
    </lineage>
</organism>
<feature type="domain" description="AB hydrolase-1" evidence="12">
    <location>
        <begin position="50"/>
        <end position="293"/>
    </location>
</feature>
<evidence type="ECO:0000256" key="10">
    <source>
        <dbReference type="ARBA" id="ARBA00048513"/>
    </source>
</evidence>
<dbReference type="GO" id="GO:0052689">
    <property type="term" value="F:carboxylic ester hydrolase activity"/>
    <property type="evidence" value="ECO:0007669"/>
    <property type="project" value="TreeGrafter"/>
</dbReference>
<dbReference type="SUPFAM" id="SSF53474">
    <property type="entry name" value="alpha/beta-Hydrolases"/>
    <property type="match status" value="1"/>
</dbReference>
<reference evidence="13" key="1">
    <citation type="journal article" date="2021" name="Mol. Ecol. Resour.">
        <title>Phylogenomic analyses of the genus Drosophila reveals genomic signals of climate adaptation.</title>
        <authorList>
            <person name="Li F."/>
            <person name="Rane R.V."/>
            <person name="Luria V."/>
            <person name="Xiong Z."/>
            <person name="Chen J."/>
            <person name="Li Z."/>
            <person name="Catullo R.A."/>
            <person name="Griffin P.C."/>
            <person name="Schiffer M."/>
            <person name="Pearce S."/>
            <person name="Lee S.F."/>
            <person name="McElroy K."/>
            <person name="Stocker A."/>
            <person name="Shirriffs J."/>
            <person name="Cockerell F."/>
            <person name="Coppin C."/>
            <person name="Sgro C.M."/>
            <person name="Karger A."/>
            <person name="Cain J.W."/>
            <person name="Weber J.A."/>
            <person name="Santpere G."/>
            <person name="Kirschner M.W."/>
            <person name="Hoffmann A.A."/>
            <person name="Oakeshott J.G."/>
            <person name="Zhang G."/>
        </authorList>
    </citation>
    <scope>NUCLEOTIDE SEQUENCE</scope>
    <source>
        <strain evidence="13">BGI-SZ-2011g</strain>
    </source>
</reference>
<protein>
    <recommendedName>
        <fullName evidence="7">sn-1-specific diacylglycerol lipase ABHD11</fullName>
        <ecNumber evidence="3">3.1.1.116</ecNumber>
    </recommendedName>
    <alternativeName>
        <fullName evidence="4">Alpha/beta hydrolase domain-containing protein 11</fullName>
    </alternativeName>
</protein>
<keyword evidence="2" id="KW-0378">Hydrolase</keyword>
<sequence length="305" mass="34565">MTHRHLLARQLRALRYALGPRYYSPGDPAIQTVDMAYSVYKLPHSQLKQPPIFQMHGLNGSRAHWRRINRQLAKRGSRPIIAVDVRNHGETPHSPDHTPRHMAADAAAFIKYHKIKRVLALGYGVGARALMTLALRNPGMVERGIFVDMTPGQLSKEITKMSIVFKTMLDVLPTIPKKSTLSEGRMFILPSFAKIMRSDLELILIMHNLKKTTSGFAWRTNPQAILDGWQDTLVDFEKTIEGLPPFVNETLLVVGTNTGYVSKDNVETMKKYFPNLSVEYLESDDRVHLDQPDKLIKLIVNFSKG</sequence>
<gene>
    <name evidence="13" type="ORF">KR093_006776</name>
</gene>
<evidence type="ECO:0000256" key="2">
    <source>
        <dbReference type="ARBA" id="ARBA00022801"/>
    </source>
</evidence>
<evidence type="ECO:0000256" key="8">
    <source>
        <dbReference type="ARBA" id="ARBA00048283"/>
    </source>
</evidence>
<dbReference type="Pfam" id="PF00561">
    <property type="entry name" value="Abhydrolase_1"/>
    <property type="match status" value="1"/>
</dbReference>
<evidence type="ECO:0000256" key="3">
    <source>
        <dbReference type="ARBA" id="ARBA00026104"/>
    </source>
</evidence>
<dbReference type="PANTHER" id="PTHR46118">
    <property type="entry name" value="PROTEIN ABHD11"/>
    <property type="match status" value="1"/>
</dbReference>
<evidence type="ECO:0000256" key="6">
    <source>
        <dbReference type="ARBA" id="ARBA00043742"/>
    </source>
</evidence>
<dbReference type="EC" id="3.1.1.116" evidence="3"/>
<comment type="similarity">
    <text evidence="1">Belongs to the AB hydrolase superfamily.</text>
</comment>
<comment type="catalytic activity">
    <reaction evidence="8">
        <text>1-octadecanoyl-2-(4Z,7Z,10Z,13Z,16Z,19Z-docosahexaenoyl)-sn-glycerol + H2O = 2-(4Z,7Z,10Z,13Z,16Z,19Z-docosahexaenoyl)-glycerol + octadecanoate + H(+)</text>
        <dbReference type="Rhea" id="RHEA:77107"/>
        <dbReference type="ChEBI" id="CHEBI:15377"/>
        <dbReference type="ChEBI" id="CHEBI:15378"/>
        <dbReference type="ChEBI" id="CHEBI:25629"/>
        <dbReference type="ChEBI" id="CHEBI:77129"/>
        <dbReference type="ChEBI" id="CHEBI:186738"/>
    </reaction>
</comment>
<proteinExistence type="inferred from homology"/>
<dbReference type="InterPro" id="IPR029058">
    <property type="entry name" value="AB_hydrolase_fold"/>
</dbReference>
<accession>A0AAD4PHY1</accession>
<comment type="caution">
    <text evidence="13">The sequence shown here is derived from an EMBL/GenBank/DDBJ whole genome shotgun (WGS) entry which is preliminary data.</text>
</comment>
<evidence type="ECO:0000313" key="13">
    <source>
        <dbReference type="EMBL" id="KAH8359442.1"/>
    </source>
</evidence>
<evidence type="ECO:0000256" key="11">
    <source>
        <dbReference type="ARBA" id="ARBA00048919"/>
    </source>
</evidence>
<evidence type="ECO:0000313" key="14">
    <source>
        <dbReference type="Proteomes" id="UP001200034"/>
    </source>
</evidence>
<dbReference type="Gene3D" id="3.40.50.1820">
    <property type="entry name" value="alpha/beta hydrolase"/>
    <property type="match status" value="1"/>
</dbReference>
<evidence type="ECO:0000256" key="4">
    <source>
        <dbReference type="ARBA" id="ARBA00042703"/>
    </source>
</evidence>
<comment type="catalytic activity">
    <reaction evidence="9">
        <text>1,2-didecanoylglycerol + H2O = decanoylglycerol + decanoate + H(+)</text>
        <dbReference type="Rhea" id="RHEA:48596"/>
        <dbReference type="ChEBI" id="CHEBI:11152"/>
        <dbReference type="ChEBI" id="CHEBI:15377"/>
        <dbReference type="ChEBI" id="CHEBI:15378"/>
        <dbReference type="ChEBI" id="CHEBI:27689"/>
        <dbReference type="ChEBI" id="CHEBI:90605"/>
    </reaction>
</comment>
<dbReference type="EMBL" id="JAJJHW010003409">
    <property type="protein sequence ID" value="KAH8359442.1"/>
    <property type="molecule type" value="Genomic_DNA"/>
</dbReference>
<dbReference type="GO" id="GO:0005739">
    <property type="term" value="C:mitochondrion"/>
    <property type="evidence" value="ECO:0007669"/>
    <property type="project" value="TreeGrafter"/>
</dbReference>
<comment type="catalytic activity">
    <reaction evidence="6">
        <text>a 1,3-diacyl-sn-glycerol + H2O = a 1-acyl-sn-glycerol + a fatty acid + H(+)</text>
        <dbReference type="Rhea" id="RHEA:38503"/>
        <dbReference type="ChEBI" id="CHEBI:15377"/>
        <dbReference type="ChEBI" id="CHEBI:15378"/>
        <dbReference type="ChEBI" id="CHEBI:28868"/>
        <dbReference type="ChEBI" id="CHEBI:64683"/>
        <dbReference type="ChEBI" id="CHEBI:77272"/>
    </reaction>
</comment>
<comment type="catalytic activity">
    <reaction evidence="5">
        <text>a 1,2-diacyl-sn-glycerol + H2O = a 2-acylglycerol + a fatty acid + H(+)</text>
        <dbReference type="Rhea" id="RHEA:33275"/>
        <dbReference type="ChEBI" id="CHEBI:15377"/>
        <dbReference type="ChEBI" id="CHEBI:15378"/>
        <dbReference type="ChEBI" id="CHEBI:17389"/>
        <dbReference type="ChEBI" id="CHEBI:17815"/>
        <dbReference type="ChEBI" id="CHEBI:28868"/>
        <dbReference type="EC" id="3.1.1.116"/>
    </reaction>
</comment>
<dbReference type="Proteomes" id="UP001200034">
    <property type="component" value="Unassembled WGS sequence"/>
</dbReference>
<keyword evidence="14" id="KW-1185">Reference proteome</keyword>
<evidence type="ECO:0000256" key="7">
    <source>
        <dbReference type="ARBA" id="ARBA00044064"/>
    </source>
</evidence>
<evidence type="ECO:0000259" key="12">
    <source>
        <dbReference type="Pfam" id="PF00561"/>
    </source>
</evidence>
<evidence type="ECO:0000256" key="5">
    <source>
        <dbReference type="ARBA" id="ARBA00043667"/>
    </source>
</evidence>
<dbReference type="PANTHER" id="PTHR46118:SF4">
    <property type="entry name" value="PROTEIN ABHD11"/>
    <property type="match status" value="1"/>
</dbReference>
<comment type="catalytic activity">
    <reaction evidence="11">
        <text>1-octadecanoyl-2-(5Z,8Z,11Z,14Z-eicosatetraenoyl)-sn-glycerol + H2O = 2-(5Z,8Z,11Z,14Z-eicosatetraenoyl)-glycerol + octadecanoate + H(+)</text>
        <dbReference type="Rhea" id="RHEA:38507"/>
        <dbReference type="ChEBI" id="CHEBI:15377"/>
        <dbReference type="ChEBI" id="CHEBI:15378"/>
        <dbReference type="ChEBI" id="CHEBI:25629"/>
        <dbReference type="ChEBI" id="CHEBI:52392"/>
        <dbReference type="ChEBI" id="CHEBI:75728"/>
    </reaction>
</comment>